<feature type="non-terminal residue" evidence="1">
    <location>
        <position position="1"/>
    </location>
</feature>
<reference evidence="1" key="1">
    <citation type="journal article" date="2014" name="Front. Microbiol.">
        <title>High frequency of phylogenetically diverse reductive dehalogenase-homologous genes in deep subseafloor sedimentary metagenomes.</title>
        <authorList>
            <person name="Kawai M."/>
            <person name="Futagami T."/>
            <person name="Toyoda A."/>
            <person name="Takaki Y."/>
            <person name="Nishi S."/>
            <person name="Hori S."/>
            <person name="Arai W."/>
            <person name="Tsubouchi T."/>
            <person name="Morono Y."/>
            <person name="Uchiyama I."/>
            <person name="Ito T."/>
            <person name="Fujiyama A."/>
            <person name="Inagaki F."/>
            <person name="Takami H."/>
        </authorList>
    </citation>
    <scope>NUCLEOTIDE SEQUENCE</scope>
    <source>
        <strain evidence="1">Expedition CK06-06</strain>
    </source>
</reference>
<evidence type="ECO:0000313" key="1">
    <source>
        <dbReference type="EMBL" id="GAF95863.1"/>
    </source>
</evidence>
<proteinExistence type="predicted"/>
<sequence>IGCLQEAIELIEPGREDDIRSPVLCAAIGGGVGLNGV</sequence>
<comment type="caution">
    <text evidence="1">The sequence shown here is derived from an EMBL/GenBank/DDBJ whole genome shotgun (WGS) entry which is preliminary data.</text>
</comment>
<dbReference type="EMBL" id="BARS01014676">
    <property type="protein sequence ID" value="GAF95863.1"/>
    <property type="molecule type" value="Genomic_DNA"/>
</dbReference>
<dbReference type="AlphaFoldDB" id="X0TQL9"/>
<protein>
    <submittedName>
        <fullName evidence="1">Uncharacterized protein</fullName>
    </submittedName>
</protein>
<feature type="non-terminal residue" evidence="1">
    <location>
        <position position="37"/>
    </location>
</feature>
<accession>X0TQL9</accession>
<name>X0TQL9_9ZZZZ</name>
<gene>
    <name evidence="1" type="ORF">S01H1_24534</name>
</gene>
<organism evidence="1">
    <name type="scientific">marine sediment metagenome</name>
    <dbReference type="NCBI Taxonomy" id="412755"/>
    <lineage>
        <taxon>unclassified sequences</taxon>
        <taxon>metagenomes</taxon>
        <taxon>ecological metagenomes</taxon>
    </lineage>
</organism>